<name>A0A4C1SQ37_EUMVA</name>
<feature type="coiled-coil region" evidence="1">
    <location>
        <begin position="8"/>
        <end position="42"/>
    </location>
</feature>
<evidence type="ECO:0000313" key="3">
    <source>
        <dbReference type="Proteomes" id="UP000299102"/>
    </source>
</evidence>
<keyword evidence="3" id="KW-1185">Reference proteome</keyword>
<evidence type="ECO:0000313" key="2">
    <source>
        <dbReference type="EMBL" id="GBP03437.1"/>
    </source>
</evidence>
<evidence type="ECO:0000256" key="1">
    <source>
        <dbReference type="SAM" id="Coils"/>
    </source>
</evidence>
<dbReference type="Proteomes" id="UP000299102">
    <property type="component" value="Unassembled WGS sequence"/>
</dbReference>
<sequence length="220" mass="25644">MEEQTQHQNSLADELARKDRQLELLRQAYTELQQINAQHQQQAQYAAPIQNDSYRENILKTVNHLPTFTGTGEVTINSFFSSIEYLLSTIADENIRKEAVRTIFYKTIQGQAKEVIINIPTPDNWELIKETLKLRYRPSVEPHQLYKMIANLKVNNNQYRQGPVEPMEIDNINLNMNRPQRAGHPNPQIGQNRLISDRQSQEEICATNNRREEINNCVFL</sequence>
<dbReference type="AlphaFoldDB" id="A0A4C1SQ37"/>
<comment type="caution">
    <text evidence="2">The sequence shown here is derived from an EMBL/GenBank/DDBJ whole genome shotgun (WGS) entry which is preliminary data.</text>
</comment>
<keyword evidence="1" id="KW-0175">Coiled coil</keyword>
<dbReference type="OrthoDB" id="8041422at2759"/>
<dbReference type="EMBL" id="BGZK01003657">
    <property type="protein sequence ID" value="GBP03437.1"/>
    <property type="molecule type" value="Genomic_DNA"/>
</dbReference>
<protein>
    <submittedName>
        <fullName evidence="2">Uncharacterized protein</fullName>
    </submittedName>
</protein>
<organism evidence="2 3">
    <name type="scientific">Eumeta variegata</name>
    <name type="common">Bagworm moth</name>
    <name type="synonym">Eumeta japonica</name>
    <dbReference type="NCBI Taxonomy" id="151549"/>
    <lineage>
        <taxon>Eukaryota</taxon>
        <taxon>Metazoa</taxon>
        <taxon>Ecdysozoa</taxon>
        <taxon>Arthropoda</taxon>
        <taxon>Hexapoda</taxon>
        <taxon>Insecta</taxon>
        <taxon>Pterygota</taxon>
        <taxon>Neoptera</taxon>
        <taxon>Endopterygota</taxon>
        <taxon>Lepidoptera</taxon>
        <taxon>Glossata</taxon>
        <taxon>Ditrysia</taxon>
        <taxon>Tineoidea</taxon>
        <taxon>Psychidae</taxon>
        <taxon>Oiketicinae</taxon>
        <taxon>Eumeta</taxon>
    </lineage>
</organism>
<accession>A0A4C1SQ37</accession>
<proteinExistence type="predicted"/>
<reference evidence="2 3" key="1">
    <citation type="journal article" date="2019" name="Commun. Biol.">
        <title>The bagworm genome reveals a unique fibroin gene that provides high tensile strength.</title>
        <authorList>
            <person name="Kono N."/>
            <person name="Nakamura H."/>
            <person name="Ohtoshi R."/>
            <person name="Tomita M."/>
            <person name="Numata K."/>
            <person name="Arakawa K."/>
        </authorList>
    </citation>
    <scope>NUCLEOTIDE SEQUENCE [LARGE SCALE GENOMIC DNA]</scope>
</reference>
<gene>
    <name evidence="2" type="ORF">EVAR_103919_1</name>
</gene>